<protein>
    <recommendedName>
        <fullName evidence="2">Carboxypeptidase</fullName>
        <ecNumber evidence="2">3.4.16.-</ecNumber>
    </recommendedName>
</protein>
<feature type="signal peptide" evidence="2">
    <location>
        <begin position="1"/>
        <end position="24"/>
    </location>
</feature>
<dbReference type="PROSITE" id="PS00560">
    <property type="entry name" value="CARBOXYPEPT_SER_HIS"/>
    <property type="match status" value="1"/>
</dbReference>
<evidence type="ECO:0000313" key="4">
    <source>
        <dbReference type="Proteomes" id="UP000198406"/>
    </source>
</evidence>
<dbReference type="PANTHER" id="PTHR11802">
    <property type="entry name" value="SERINE PROTEASE FAMILY S10 SERINE CARBOXYPEPTIDASE"/>
    <property type="match status" value="1"/>
</dbReference>
<sequence>MTNTYNTLILSLVGCSLLLPTTTACIDAADRVTHLPGWNQPLPSAWFSGFLDYEFQGHTIHTHYILVEAEDLGEDQVKPLIYWTNGGPGASSLFGLMTELGPLLFSDDSLSGHDDIPKPIYNPKSWTRLGTLLIVDQPAPIGFSYCDDDVMGRNCLSWTDELAAENTHAALRAFFDKHPCYQELDLYLTGESYGGIYVPTLARSILQDKTSNFNVKGFAVGDGCLGTQTGICPDLGGTGFDAWKVLFLFGHGQIPIATFQEFMRACAPHQNGHWALQTPDNPACQKVVKDIEIQAGGYYEYNLYDDCTYRNGILAGAVNDYACGGDMVMEAYFQHPEVLEAFHVPNNYYSVDNAVGFDYTPTEQDLRPFYKSLTHDNRLRDEDSQIRVLIYNGDADPAITSLAAQNWTWHLDLPEIESWRPWTVDSCRRVGGYVTRYEGSFDFLTIRGAGHMVPTYKSDATFAFIRAWINNKDYPLYDKDCVSPKFQAMEEEVVAVQPN</sequence>
<keyword evidence="2" id="KW-0645">Protease</keyword>
<dbReference type="GO" id="GO:0004185">
    <property type="term" value="F:serine-type carboxypeptidase activity"/>
    <property type="evidence" value="ECO:0007669"/>
    <property type="project" value="UniProtKB-UniRule"/>
</dbReference>
<dbReference type="InterPro" id="IPR001563">
    <property type="entry name" value="Peptidase_S10"/>
</dbReference>
<dbReference type="Gene3D" id="3.40.50.1820">
    <property type="entry name" value="alpha/beta hydrolase"/>
    <property type="match status" value="1"/>
</dbReference>
<keyword evidence="2 3" id="KW-0378">Hydrolase</keyword>
<evidence type="ECO:0000256" key="1">
    <source>
        <dbReference type="ARBA" id="ARBA00009431"/>
    </source>
</evidence>
<dbReference type="GO" id="GO:0006508">
    <property type="term" value="P:proteolysis"/>
    <property type="evidence" value="ECO:0007669"/>
    <property type="project" value="UniProtKB-KW"/>
</dbReference>
<dbReference type="InterPro" id="IPR033124">
    <property type="entry name" value="Ser_caboxypep_his_AS"/>
</dbReference>
<dbReference type="InParanoid" id="A0A1Z5KMI4"/>
<evidence type="ECO:0000256" key="2">
    <source>
        <dbReference type="RuleBase" id="RU361156"/>
    </source>
</evidence>
<dbReference type="AlphaFoldDB" id="A0A1Z5KMI4"/>
<dbReference type="Pfam" id="PF00450">
    <property type="entry name" value="Peptidase_S10"/>
    <property type="match status" value="1"/>
</dbReference>
<dbReference type="OrthoDB" id="443318at2759"/>
<comment type="caution">
    <text evidence="3">The sequence shown here is derived from an EMBL/GenBank/DDBJ whole genome shotgun (WGS) entry which is preliminary data.</text>
</comment>
<keyword evidence="2" id="KW-0732">Signal</keyword>
<keyword evidence="2 3" id="KW-0121">Carboxypeptidase</keyword>
<comment type="similarity">
    <text evidence="1 2">Belongs to the peptidase S10 family.</text>
</comment>
<dbReference type="Proteomes" id="UP000198406">
    <property type="component" value="Unassembled WGS sequence"/>
</dbReference>
<dbReference type="PANTHER" id="PTHR11802:SF201">
    <property type="entry name" value="CARBOXYPEPTIDASE"/>
    <property type="match status" value="1"/>
</dbReference>
<dbReference type="PROSITE" id="PS00131">
    <property type="entry name" value="CARBOXYPEPT_SER_SER"/>
    <property type="match status" value="1"/>
</dbReference>
<dbReference type="InterPro" id="IPR029058">
    <property type="entry name" value="AB_hydrolase_fold"/>
</dbReference>
<gene>
    <name evidence="3" type="ORF">FisN_17Lh260</name>
</gene>
<accession>A0A1Z5KMI4</accession>
<dbReference type="EC" id="3.4.16.-" evidence="2"/>
<evidence type="ECO:0000313" key="3">
    <source>
        <dbReference type="EMBL" id="GAX27357.1"/>
    </source>
</evidence>
<dbReference type="EMBL" id="BDSP01000256">
    <property type="protein sequence ID" value="GAX27357.1"/>
    <property type="molecule type" value="Genomic_DNA"/>
</dbReference>
<proteinExistence type="inferred from homology"/>
<keyword evidence="4" id="KW-1185">Reference proteome</keyword>
<reference evidence="3 4" key="1">
    <citation type="journal article" date="2015" name="Plant Cell">
        <title>Oil accumulation by the oleaginous diatom Fistulifera solaris as revealed by the genome and transcriptome.</title>
        <authorList>
            <person name="Tanaka T."/>
            <person name="Maeda Y."/>
            <person name="Veluchamy A."/>
            <person name="Tanaka M."/>
            <person name="Abida H."/>
            <person name="Marechal E."/>
            <person name="Bowler C."/>
            <person name="Muto M."/>
            <person name="Sunaga Y."/>
            <person name="Tanaka M."/>
            <person name="Yoshino T."/>
            <person name="Taniguchi T."/>
            <person name="Fukuda Y."/>
            <person name="Nemoto M."/>
            <person name="Matsumoto M."/>
            <person name="Wong P.S."/>
            <person name="Aburatani S."/>
            <person name="Fujibuchi W."/>
        </authorList>
    </citation>
    <scope>NUCLEOTIDE SEQUENCE [LARGE SCALE GENOMIC DNA]</scope>
    <source>
        <strain evidence="3 4">JPCC DA0580</strain>
    </source>
</reference>
<dbReference type="InterPro" id="IPR018202">
    <property type="entry name" value="Ser_caboxypep_ser_AS"/>
</dbReference>
<feature type="chain" id="PRO_5011818587" description="Carboxypeptidase" evidence="2">
    <location>
        <begin position="25"/>
        <end position="499"/>
    </location>
</feature>
<dbReference type="PRINTS" id="PR00724">
    <property type="entry name" value="CRBOXYPTASEC"/>
</dbReference>
<name>A0A1Z5KMI4_FISSO</name>
<dbReference type="SUPFAM" id="SSF53474">
    <property type="entry name" value="alpha/beta-Hydrolases"/>
    <property type="match status" value="1"/>
</dbReference>
<organism evidence="3 4">
    <name type="scientific">Fistulifera solaris</name>
    <name type="common">Oleaginous diatom</name>
    <dbReference type="NCBI Taxonomy" id="1519565"/>
    <lineage>
        <taxon>Eukaryota</taxon>
        <taxon>Sar</taxon>
        <taxon>Stramenopiles</taxon>
        <taxon>Ochrophyta</taxon>
        <taxon>Bacillariophyta</taxon>
        <taxon>Bacillariophyceae</taxon>
        <taxon>Bacillariophycidae</taxon>
        <taxon>Naviculales</taxon>
        <taxon>Naviculaceae</taxon>
        <taxon>Fistulifera</taxon>
    </lineage>
</organism>